<dbReference type="SUPFAM" id="SSF56519">
    <property type="entry name" value="Penicillin binding protein dimerisation domain"/>
    <property type="match status" value="1"/>
</dbReference>
<evidence type="ECO:0000256" key="2">
    <source>
        <dbReference type="ARBA" id="ARBA00007171"/>
    </source>
</evidence>
<dbReference type="SUPFAM" id="SSF56601">
    <property type="entry name" value="beta-lactamase/transpeptidase-like"/>
    <property type="match status" value="1"/>
</dbReference>
<evidence type="ECO:0000313" key="8">
    <source>
        <dbReference type="Proteomes" id="UP000319865"/>
    </source>
</evidence>
<comment type="similarity">
    <text evidence="2">Belongs to the transpeptidase family.</text>
</comment>
<protein>
    <submittedName>
        <fullName evidence="7">Peptidoglycan synthetase FtsI</fullName>
    </submittedName>
</protein>
<dbReference type="RefSeq" id="WP_142025918.1">
    <property type="nucleotide sequence ID" value="NZ_VFQE01000001.1"/>
</dbReference>
<dbReference type="AlphaFoldDB" id="A0A543PH51"/>
<dbReference type="Gene3D" id="3.30.450.330">
    <property type="match status" value="1"/>
</dbReference>
<comment type="caution">
    <text evidence="7">The sequence shown here is derived from an EMBL/GenBank/DDBJ whole genome shotgun (WGS) entry which is preliminary data.</text>
</comment>
<dbReference type="PANTHER" id="PTHR30627">
    <property type="entry name" value="PEPTIDOGLYCAN D,D-TRANSPEPTIDASE"/>
    <property type="match status" value="1"/>
</dbReference>
<dbReference type="Gene3D" id="3.90.1310.10">
    <property type="entry name" value="Penicillin-binding protein 2a (Domain 2)"/>
    <property type="match status" value="1"/>
</dbReference>
<feature type="compositionally biased region" description="Gly residues" evidence="4">
    <location>
        <begin position="1"/>
        <end position="12"/>
    </location>
</feature>
<keyword evidence="8" id="KW-1185">Reference proteome</keyword>
<dbReference type="Pfam" id="PF03717">
    <property type="entry name" value="PBP_dimer"/>
    <property type="match status" value="1"/>
</dbReference>
<evidence type="ECO:0000256" key="4">
    <source>
        <dbReference type="SAM" id="MobiDB-lite"/>
    </source>
</evidence>
<feature type="compositionally biased region" description="Low complexity" evidence="4">
    <location>
        <begin position="17"/>
        <end position="31"/>
    </location>
</feature>
<feature type="domain" description="Penicillin-binding protein dimerisation" evidence="6">
    <location>
        <begin position="94"/>
        <end position="237"/>
    </location>
</feature>
<keyword evidence="3" id="KW-0472">Membrane</keyword>
<dbReference type="InterPro" id="IPR001460">
    <property type="entry name" value="PCN-bd_Tpept"/>
</dbReference>
<evidence type="ECO:0000259" key="5">
    <source>
        <dbReference type="Pfam" id="PF00905"/>
    </source>
</evidence>
<dbReference type="InterPro" id="IPR050515">
    <property type="entry name" value="Beta-lactam/transpept"/>
</dbReference>
<feature type="region of interest" description="Disordered" evidence="4">
    <location>
        <begin position="227"/>
        <end position="252"/>
    </location>
</feature>
<evidence type="ECO:0000256" key="1">
    <source>
        <dbReference type="ARBA" id="ARBA00004370"/>
    </source>
</evidence>
<dbReference type="GO" id="GO:0008658">
    <property type="term" value="F:penicillin binding"/>
    <property type="evidence" value="ECO:0007669"/>
    <property type="project" value="InterPro"/>
</dbReference>
<gene>
    <name evidence="7" type="ORF">FHU33_2864</name>
</gene>
<dbReference type="OrthoDB" id="9789078at2"/>
<dbReference type="InterPro" id="IPR036138">
    <property type="entry name" value="PBP_dimer_sf"/>
</dbReference>
<dbReference type="GO" id="GO:0071555">
    <property type="term" value="P:cell wall organization"/>
    <property type="evidence" value="ECO:0007669"/>
    <property type="project" value="TreeGrafter"/>
</dbReference>
<dbReference type="GO" id="GO:0005886">
    <property type="term" value="C:plasma membrane"/>
    <property type="evidence" value="ECO:0007669"/>
    <property type="project" value="TreeGrafter"/>
</dbReference>
<feature type="domain" description="Penicillin-binding protein transpeptidase" evidence="5">
    <location>
        <begin position="282"/>
        <end position="589"/>
    </location>
</feature>
<accession>A0A543PH51</accession>
<dbReference type="PANTHER" id="PTHR30627:SF1">
    <property type="entry name" value="PEPTIDOGLYCAN D,D-TRANSPEPTIDASE FTSI"/>
    <property type="match status" value="1"/>
</dbReference>
<organism evidence="7 8">
    <name type="scientific">Blastococcus colisei</name>
    <dbReference type="NCBI Taxonomy" id="1564162"/>
    <lineage>
        <taxon>Bacteria</taxon>
        <taxon>Bacillati</taxon>
        <taxon>Actinomycetota</taxon>
        <taxon>Actinomycetes</taxon>
        <taxon>Geodermatophilales</taxon>
        <taxon>Geodermatophilaceae</taxon>
        <taxon>Blastococcus</taxon>
    </lineage>
</organism>
<comment type="subcellular location">
    <subcellularLocation>
        <location evidence="1">Membrane</location>
    </subcellularLocation>
</comment>
<evidence type="ECO:0000259" key="6">
    <source>
        <dbReference type="Pfam" id="PF03717"/>
    </source>
</evidence>
<dbReference type="Pfam" id="PF00905">
    <property type="entry name" value="Transpeptidase"/>
    <property type="match status" value="1"/>
</dbReference>
<dbReference type="EMBL" id="VFQE01000001">
    <property type="protein sequence ID" value="TQN43420.1"/>
    <property type="molecule type" value="Genomic_DNA"/>
</dbReference>
<feature type="region of interest" description="Disordered" evidence="4">
    <location>
        <begin position="1"/>
        <end position="42"/>
    </location>
</feature>
<evidence type="ECO:0000256" key="3">
    <source>
        <dbReference type="ARBA" id="ARBA00023136"/>
    </source>
</evidence>
<dbReference type="Proteomes" id="UP000319865">
    <property type="component" value="Unassembled WGS sequence"/>
</dbReference>
<reference evidence="7 8" key="1">
    <citation type="submission" date="2019-06" db="EMBL/GenBank/DDBJ databases">
        <title>Sequencing the genomes of 1000 actinobacteria strains.</title>
        <authorList>
            <person name="Klenk H.-P."/>
        </authorList>
    </citation>
    <scope>NUCLEOTIDE SEQUENCE [LARGE SCALE GENOMIC DNA]</scope>
    <source>
        <strain evidence="7 8">DSM 46837</strain>
    </source>
</reference>
<sequence>MPNTGPGSGGAGPRSVGRATGRPGPFTPRRTPGSRRSDVGLSMGQRSLRNRWGLAIMITLLVLVVGKLAHLQGVDGADYANAAEQDRLRTFSVAALRGAVLDRDGNPFAYTVDASRVVADPTVVRDPERTALALTTLLGVPVPELTGKLSEEGRYVVLAAQVPPETTDAIEALELPGIVLQDDPVRLYPAGTVGGQVIGFVGHDGAGLAGIEQTFQDELAGTPGERRVEVGSGGHPIPSGIDESTPATDGDSVNLTIDQDLQYVTEQRLGEACADGATTRASAVVLDVRTAEVVAMGSCPGYDPGNYSATDPDLLGNPIVSSVFEPGSVMKAVTLSAALEEGVAEPDTVLSVDGQIQAGDRVVSDASNHEPVDWTVTGILAKSSNVGTIMLAREVGNQKLGEYLRAFGIGEATGIELPGESAGILQDSDDWSGIRAANVAIGQGVSVTTLQMASVFQTIANDGVRIPPRVVDSLTGPDGRAAETPDPEGTRVISEETADDMAYMLEAVVGPGGTAPLGQIEGFRVAGKTGTAQRANPECNCYAGGGYVTTFVGFAPADDPQYVVAVDLERPTSNAEGGQVAAPVFADILRFALTADGVVPSGTARPDFALTGTP</sequence>
<proteinExistence type="inferred from homology"/>
<name>A0A543PH51_9ACTN</name>
<dbReference type="InterPro" id="IPR005311">
    <property type="entry name" value="PBP_dimer"/>
</dbReference>
<dbReference type="InterPro" id="IPR012338">
    <property type="entry name" value="Beta-lactam/transpept-like"/>
</dbReference>
<evidence type="ECO:0000313" key="7">
    <source>
        <dbReference type="EMBL" id="TQN43420.1"/>
    </source>
</evidence>
<dbReference type="Gene3D" id="3.40.710.10">
    <property type="entry name" value="DD-peptidase/beta-lactamase superfamily"/>
    <property type="match status" value="1"/>
</dbReference>